<reference evidence="1 2" key="1">
    <citation type="journal article" date="2013" name="Nature">
        <title>Anaerobic oxidation of methane coupled to nitrate reduction in a novel archaeal lineage.</title>
        <authorList>
            <person name="Haroon M.F."/>
            <person name="Hu S."/>
            <person name="Shi Y."/>
            <person name="Imelfort M."/>
            <person name="Keller J."/>
            <person name="Hugenholtz P."/>
            <person name="Yuan Z."/>
            <person name="Tyson G.W."/>
        </authorList>
    </citation>
    <scope>NUCLEOTIDE SEQUENCE [LARGE SCALE GENOMIC DNA]</scope>
    <source>
        <strain evidence="1 2">ANME-2d</strain>
    </source>
</reference>
<protein>
    <submittedName>
        <fullName evidence="1">CRISPR-associated protein Csc2</fullName>
    </submittedName>
</protein>
<comment type="caution">
    <text evidence="1">The sequence shown here is derived from an EMBL/GenBank/DDBJ whole genome shotgun (WGS) entry which is preliminary data.</text>
</comment>
<dbReference type="InterPro" id="IPR017574">
    <property type="entry name" value="CRISPR-assoc_prot_Cas7/Csc2"/>
</dbReference>
<organism evidence="1 2">
    <name type="scientific">Candidatus Methanoperedens nitratireducens</name>
    <dbReference type="NCBI Taxonomy" id="1392998"/>
    <lineage>
        <taxon>Archaea</taxon>
        <taxon>Methanobacteriati</taxon>
        <taxon>Methanobacteriota</taxon>
        <taxon>Stenosarchaea group</taxon>
        <taxon>Methanomicrobia</taxon>
        <taxon>Methanosarcinales</taxon>
        <taxon>ANME-2 cluster</taxon>
        <taxon>Candidatus Methanoperedentaceae</taxon>
        <taxon>Candidatus Methanoperedens</taxon>
    </lineage>
</organism>
<dbReference type="EMBL" id="JMIY01000001">
    <property type="protein sequence ID" value="KCZ73506.1"/>
    <property type="molecule type" value="Genomic_DNA"/>
</dbReference>
<dbReference type="OrthoDB" id="56442at2157"/>
<evidence type="ECO:0000313" key="1">
    <source>
        <dbReference type="EMBL" id="KCZ73506.1"/>
    </source>
</evidence>
<accession>A0A062V365</accession>
<keyword evidence="2" id="KW-1185">Reference proteome</keyword>
<dbReference type="AlphaFoldDB" id="A0A062V365"/>
<proteinExistence type="predicted"/>
<dbReference type="Pfam" id="PF18320">
    <property type="entry name" value="Csc2"/>
    <property type="match status" value="1"/>
</dbReference>
<sequence length="329" mass="37932">MPEIKSIEEFRKKLYEFIPKKYFVDNLDENRIGVIKIALLRKTINPFIDRSTDSEETITFKMDDKREVIEVPARKFKSKEKLLGLKISREFGVVDVSVRYNMIDDKSHLSNPNSIVFGDSVTKAGAAESVGLPSRAIYDWGYSIRDFEEITQKLQHNALSEEGTMYEGKTGELRQSLFRTRYVLPNTFIPFFISVDNLTPELFVHLLFTIMYEKRYGAQTTTDGANFNNDIIAIGFGDFEQPINSFIISKEWDFDIGVTEQAVKNAISLKMSALYPESLINDSDEDKKITGLITFINQTWTNKELLKELYKKASEDIKIYLQQMKILSK</sequence>
<gene>
    <name evidence="1" type="ORF">ANME2D_00574</name>
</gene>
<dbReference type="RefSeq" id="WP_052368525.1">
    <property type="nucleotide sequence ID" value="NZ_JMIY01000001.1"/>
</dbReference>
<name>A0A062V365_9EURY</name>
<dbReference type="Proteomes" id="UP000027153">
    <property type="component" value="Unassembled WGS sequence"/>
</dbReference>
<dbReference type="NCBIfam" id="TIGR03157">
    <property type="entry name" value="cas_Csc2"/>
    <property type="match status" value="1"/>
</dbReference>
<evidence type="ECO:0000313" key="2">
    <source>
        <dbReference type="Proteomes" id="UP000027153"/>
    </source>
</evidence>